<gene>
    <name evidence="2" type="ORF">AUEXF2481DRAFT_602919</name>
</gene>
<evidence type="ECO:0000313" key="3">
    <source>
        <dbReference type="Proteomes" id="UP000030641"/>
    </source>
</evidence>
<dbReference type="GeneID" id="25369350"/>
<dbReference type="HOGENOM" id="CLU_430808_0_0_1"/>
<evidence type="ECO:0000313" key="2">
    <source>
        <dbReference type="EMBL" id="KEQ97519.1"/>
    </source>
</evidence>
<sequence length="518" mass="56793">MRRIVELCQDEPSWSGDKNWKQIIASYHACGATQDAVQDLRDAREPFWTQTRIGHASTTLGTPRALADSIRTMVVESERANGHYLDREVKDQLMKAVERVFPPTQPVILRPDSTFPSPVAKDALVDAVHQQTQPSVAPVAQMAKSHVPSMLPPPPPPPSIAPPDPRLATRPPGWAASLNRDVKLQSDALVEAPDSRKSSAAALVVSSPILLPGSPEPSQITKPKRPIRFVPEAAKSVNSEHSHSNPSSPSLSKAAALPIQFRIATGSNSAPVKRPRFGSDSDVAIRSAENVFATPTSPDRRTSLPLGSTVQAPTGPRSLPSFQAKITPKEPLRDTREHRRAILRACDDNNVPAQDATPCPDDDRAWLLHFRDYLNMQSSLGKTIFVRDILVPVLTHAPGQSFQTFAFKTPFSLTNPKSGIDISKVGNDIIRAIARAFAPQKFILQKQKSSRDGFKLKWLVVFEEALERENFTLNVTMGQRREVFDFFALHEDAPACWVCLGAGHCAARCGFTDVVVLP</sequence>
<dbReference type="RefSeq" id="XP_013346080.1">
    <property type="nucleotide sequence ID" value="XM_013490626.1"/>
</dbReference>
<evidence type="ECO:0000256" key="1">
    <source>
        <dbReference type="SAM" id="MobiDB-lite"/>
    </source>
</evidence>
<dbReference type="EMBL" id="KL584754">
    <property type="protein sequence ID" value="KEQ97519.1"/>
    <property type="molecule type" value="Genomic_DNA"/>
</dbReference>
<feature type="compositionally biased region" description="Pro residues" evidence="1">
    <location>
        <begin position="150"/>
        <end position="165"/>
    </location>
</feature>
<protein>
    <submittedName>
        <fullName evidence="2">Uncharacterized protein</fullName>
    </submittedName>
</protein>
<dbReference type="InParanoid" id="A0A074YN42"/>
<organism evidence="2 3">
    <name type="scientific">Aureobasidium subglaciale (strain EXF-2481)</name>
    <name type="common">Aureobasidium pullulans var. subglaciale</name>
    <dbReference type="NCBI Taxonomy" id="1043005"/>
    <lineage>
        <taxon>Eukaryota</taxon>
        <taxon>Fungi</taxon>
        <taxon>Dikarya</taxon>
        <taxon>Ascomycota</taxon>
        <taxon>Pezizomycotina</taxon>
        <taxon>Dothideomycetes</taxon>
        <taxon>Dothideomycetidae</taxon>
        <taxon>Dothideales</taxon>
        <taxon>Saccotheciaceae</taxon>
        <taxon>Aureobasidium</taxon>
    </lineage>
</organism>
<name>A0A074YN42_AURSE</name>
<dbReference type="AlphaFoldDB" id="A0A074YN42"/>
<feature type="region of interest" description="Disordered" evidence="1">
    <location>
        <begin position="144"/>
        <end position="174"/>
    </location>
</feature>
<feature type="region of interest" description="Disordered" evidence="1">
    <location>
        <begin position="290"/>
        <end position="322"/>
    </location>
</feature>
<dbReference type="OrthoDB" id="3929033at2759"/>
<accession>A0A074YN42</accession>
<proteinExistence type="predicted"/>
<dbReference type="Proteomes" id="UP000030641">
    <property type="component" value="Unassembled WGS sequence"/>
</dbReference>
<keyword evidence="3" id="KW-1185">Reference proteome</keyword>
<reference evidence="2 3" key="1">
    <citation type="journal article" date="2014" name="BMC Genomics">
        <title>Genome sequencing of four Aureobasidium pullulans varieties: biotechnological potential, stress tolerance, and description of new species.</title>
        <authorList>
            <person name="Gostin Ar C."/>
            <person name="Ohm R.A."/>
            <person name="Kogej T."/>
            <person name="Sonjak S."/>
            <person name="Turk M."/>
            <person name="Zajc J."/>
            <person name="Zalar P."/>
            <person name="Grube M."/>
            <person name="Sun H."/>
            <person name="Han J."/>
            <person name="Sharma A."/>
            <person name="Chiniquy J."/>
            <person name="Ngan C.Y."/>
            <person name="Lipzen A."/>
            <person name="Barry K."/>
            <person name="Grigoriev I.V."/>
            <person name="Gunde-Cimerman N."/>
        </authorList>
    </citation>
    <scope>NUCLEOTIDE SEQUENCE [LARGE SCALE GENOMIC DNA]</scope>
    <source>
        <strain evidence="2 3">EXF-2481</strain>
    </source>
</reference>